<protein>
    <submittedName>
        <fullName evidence="2">Uncharacterized protein</fullName>
    </submittedName>
</protein>
<sequence>MLKNEFISRILLIAFGFLMTMGIVLSGIGFAMGGGIDYLKEEDHQWYQLVSVQDDSIYIGLSFSEDMIIGGINIPLP</sequence>
<evidence type="ECO:0000313" key="2">
    <source>
        <dbReference type="EMBL" id="UTY38603.1"/>
    </source>
</evidence>
<gene>
    <name evidence="2" type="ORF">NMU03_13370</name>
</gene>
<accession>A0ABY5HZU8</accession>
<keyword evidence="1" id="KW-1133">Transmembrane helix</keyword>
<keyword evidence="3" id="KW-1185">Reference proteome</keyword>
<reference evidence="2" key="1">
    <citation type="submission" date="2022-07" db="EMBL/GenBank/DDBJ databases">
        <title>Faecal culturing of patients with breast cancer.</title>
        <authorList>
            <person name="Teng N.M.Y."/>
            <person name="Kiu R."/>
            <person name="Evans R."/>
            <person name="Baker D.J."/>
            <person name="Zenner C."/>
            <person name="Robinson S.D."/>
            <person name="Hall L.J."/>
        </authorList>
    </citation>
    <scope>NUCLEOTIDE SEQUENCE</scope>
    <source>
        <strain evidence="2">LH1062</strain>
    </source>
</reference>
<organism evidence="2 3">
    <name type="scientific">Allocoprobacillus halotolerans</name>
    <dbReference type="NCBI Taxonomy" id="2944914"/>
    <lineage>
        <taxon>Bacteria</taxon>
        <taxon>Bacillati</taxon>
        <taxon>Bacillota</taxon>
        <taxon>Erysipelotrichia</taxon>
        <taxon>Erysipelotrichales</taxon>
        <taxon>Erysipelotrichaceae</taxon>
        <taxon>Allocoprobacillus</taxon>
    </lineage>
</organism>
<dbReference type="RefSeq" id="WP_290139027.1">
    <property type="nucleotide sequence ID" value="NZ_CP101620.1"/>
</dbReference>
<name>A0ABY5HZU8_9FIRM</name>
<keyword evidence="1" id="KW-0472">Membrane</keyword>
<keyword evidence="1" id="KW-0812">Transmembrane</keyword>
<dbReference type="Proteomes" id="UP001060112">
    <property type="component" value="Chromosome"/>
</dbReference>
<evidence type="ECO:0000313" key="3">
    <source>
        <dbReference type="Proteomes" id="UP001060112"/>
    </source>
</evidence>
<evidence type="ECO:0000256" key="1">
    <source>
        <dbReference type="SAM" id="Phobius"/>
    </source>
</evidence>
<proteinExistence type="predicted"/>
<feature type="transmembrane region" description="Helical" evidence="1">
    <location>
        <begin position="6"/>
        <end position="31"/>
    </location>
</feature>
<dbReference type="EMBL" id="CP101620">
    <property type="protein sequence ID" value="UTY38603.1"/>
    <property type="molecule type" value="Genomic_DNA"/>
</dbReference>